<name>A0ABN2E9V6_9ACTN</name>
<accession>A0ABN2E9V6</accession>
<protein>
    <submittedName>
        <fullName evidence="2">Uncharacterized protein</fullName>
    </submittedName>
</protein>
<keyword evidence="1" id="KW-1133">Transmembrane helix</keyword>
<evidence type="ECO:0000313" key="2">
    <source>
        <dbReference type="EMBL" id="GAA1600318.1"/>
    </source>
</evidence>
<feature type="transmembrane region" description="Helical" evidence="1">
    <location>
        <begin position="22"/>
        <end position="45"/>
    </location>
</feature>
<evidence type="ECO:0000256" key="1">
    <source>
        <dbReference type="SAM" id="Phobius"/>
    </source>
</evidence>
<keyword evidence="3" id="KW-1185">Reference proteome</keyword>
<keyword evidence="1" id="KW-0812">Transmembrane</keyword>
<keyword evidence="1" id="KW-0472">Membrane</keyword>
<gene>
    <name evidence="2" type="ORF">GCM10009789_63140</name>
</gene>
<dbReference type="EMBL" id="BAAAOS010000048">
    <property type="protein sequence ID" value="GAA1600318.1"/>
    <property type="molecule type" value="Genomic_DNA"/>
</dbReference>
<sequence length="49" mass="5281">MGSAGVDQGWQDSGVKVSGSQWFMYAVVLAVTFVIGLLAFVVWVLSKVF</sequence>
<evidence type="ECO:0000313" key="3">
    <source>
        <dbReference type="Proteomes" id="UP001500393"/>
    </source>
</evidence>
<reference evidence="2 3" key="1">
    <citation type="journal article" date="2019" name="Int. J. Syst. Evol. Microbiol.">
        <title>The Global Catalogue of Microorganisms (GCM) 10K type strain sequencing project: providing services to taxonomists for standard genome sequencing and annotation.</title>
        <authorList>
            <consortium name="The Broad Institute Genomics Platform"/>
            <consortium name="The Broad Institute Genome Sequencing Center for Infectious Disease"/>
            <person name="Wu L."/>
            <person name="Ma J."/>
        </authorList>
    </citation>
    <scope>NUCLEOTIDE SEQUENCE [LARGE SCALE GENOMIC DNA]</scope>
    <source>
        <strain evidence="2 3">JCM 14969</strain>
    </source>
</reference>
<comment type="caution">
    <text evidence="2">The sequence shown here is derived from an EMBL/GenBank/DDBJ whole genome shotgun (WGS) entry which is preliminary data.</text>
</comment>
<proteinExistence type="predicted"/>
<organism evidence="2 3">
    <name type="scientific">Kribbella sancticallisti</name>
    <dbReference type="NCBI Taxonomy" id="460087"/>
    <lineage>
        <taxon>Bacteria</taxon>
        <taxon>Bacillati</taxon>
        <taxon>Actinomycetota</taxon>
        <taxon>Actinomycetes</taxon>
        <taxon>Propionibacteriales</taxon>
        <taxon>Kribbellaceae</taxon>
        <taxon>Kribbella</taxon>
    </lineage>
</organism>
<dbReference type="Proteomes" id="UP001500393">
    <property type="component" value="Unassembled WGS sequence"/>
</dbReference>